<dbReference type="Pfam" id="PF20684">
    <property type="entry name" value="Fung_rhodopsin"/>
    <property type="match status" value="1"/>
</dbReference>
<comment type="caution">
    <text evidence="8">The sequence shown here is derived from an EMBL/GenBank/DDBJ whole genome shotgun (WGS) entry which is preliminary data.</text>
</comment>
<comment type="similarity">
    <text evidence="5">Belongs to the SAT4 family.</text>
</comment>
<evidence type="ECO:0000256" key="3">
    <source>
        <dbReference type="ARBA" id="ARBA00022989"/>
    </source>
</evidence>
<evidence type="ECO:0000256" key="5">
    <source>
        <dbReference type="ARBA" id="ARBA00038359"/>
    </source>
</evidence>
<evidence type="ECO:0000259" key="7">
    <source>
        <dbReference type="Pfam" id="PF20684"/>
    </source>
</evidence>
<evidence type="ECO:0000313" key="9">
    <source>
        <dbReference type="Proteomes" id="UP001303160"/>
    </source>
</evidence>
<dbReference type="EMBL" id="MU863900">
    <property type="protein sequence ID" value="KAK4202124.1"/>
    <property type="molecule type" value="Genomic_DNA"/>
</dbReference>
<dbReference type="AlphaFoldDB" id="A0AAN6XK19"/>
<protein>
    <recommendedName>
        <fullName evidence="7">Rhodopsin domain-containing protein</fullName>
    </recommendedName>
</protein>
<evidence type="ECO:0000313" key="8">
    <source>
        <dbReference type="EMBL" id="KAK4202124.1"/>
    </source>
</evidence>
<organism evidence="8 9">
    <name type="scientific">Triangularia verruculosa</name>
    <dbReference type="NCBI Taxonomy" id="2587418"/>
    <lineage>
        <taxon>Eukaryota</taxon>
        <taxon>Fungi</taxon>
        <taxon>Dikarya</taxon>
        <taxon>Ascomycota</taxon>
        <taxon>Pezizomycotina</taxon>
        <taxon>Sordariomycetes</taxon>
        <taxon>Sordariomycetidae</taxon>
        <taxon>Sordariales</taxon>
        <taxon>Podosporaceae</taxon>
        <taxon>Triangularia</taxon>
    </lineage>
</organism>
<reference evidence="8" key="2">
    <citation type="submission" date="2023-05" db="EMBL/GenBank/DDBJ databases">
        <authorList>
            <consortium name="Lawrence Berkeley National Laboratory"/>
            <person name="Steindorff A."/>
            <person name="Hensen N."/>
            <person name="Bonometti L."/>
            <person name="Westerberg I."/>
            <person name="Brannstrom I.O."/>
            <person name="Guillou S."/>
            <person name="Cros-Aarteil S."/>
            <person name="Calhoun S."/>
            <person name="Haridas S."/>
            <person name="Kuo A."/>
            <person name="Mondo S."/>
            <person name="Pangilinan J."/>
            <person name="Riley R."/>
            <person name="Labutti K."/>
            <person name="Andreopoulos B."/>
            <person name="Lipzen A."/>
            <person name="Chen C."/>
            <person name="Yanf M."/>
            <person name="Daum C."/>
            <person name="Ng V."/>
            <person name="Clum A."/>
            <person name="Ohm R."/>
            <person name="Martin F."/>
            <person name="Silar P."/>
            <person name="Natvig D."/>
            <person name="Lalanne C."/>
            <person name="Gautier V."/>
            <person name="Ament-Velasquez S.L."/>
            <person name="Kruys A."/>
            <person name="Hutchinson M.I."/>
            <person name="Powell A.J."/>
            <person name="Barry K."/>
            <person name="Miller A.N."/>
            <person name="Grigoriev I.V."/>
            <person name="Debuchy R."/>
            <person name="Gladieux P."/>
            <person name="Thoren M.H."/>
            <person name="Johannesson H."/>
        </authorList>
    </citation>
    <scope>NUCLEOTIDE SEQUENCE</scope>
    <source>
        <strain evidence="8">CBS 315.58</strain>
    </source>
</reference>
<reference evidence="8" key="1">
    <citation type="journal article" date="2023" name="Mol. Phylogenet. Evol.">
        <title>Genome-scale phylogeny and comparative genomics of the fungal order Sordariales.</title>
        <authorList>
            <person name="Hensen N."/>
            <person name="Bonometti L."/>
            <person name="Westerberg I."/>
            <person name="Brannstrom I.O."/>
            <person name="Guillou S."/>
            <person name="Cros-Aarteil S."/>
            <person name="Calhoun S."/>
            <person name="Haridas S."/>
            <person name="Kuo A."/>
            <person name="Mondo S."/>
            <person name="Pangilinan J."/>
            <person name="Riley R."/>
            <person name="LaButti K."/>
            <person name="Andreopoulos B."/>
            <person name="Lipzen A."/>
            <person name="Chen C."/>
            <person name="Yan M."/>
            <person name="Daum C."/>
            <person name="Ng V."/>
            <person name="Clum A."/>
            <person name="Steindorff A."/>
            <person name="Ohm R.A."/>
            <person name="Martin F."/>
            <person name="Silar P."/>
            <person name="Natvig D.O."/>
            <person name="Lalanne C."/>
            <person name="Gautier V."/>
            <person name="Ament-Velasquez S.L."/>
            <person name="Kruys A."/>
            <person name="Hutchinson M.I."/>
            <person name="Powell A.J."/>
            <person name="Barry K."/>
            <person name="Miller A.N."/>
            <person name="Grigoriev I.V."/>
            <person name="Debuchy R."/>
            <person name="Gladieux P."/>
            <person name="Hiltunen Thoren M."/>
            <person name="Johannesson H."/>
        </authorList>
    </citation>
    <scope>NUCLEOTIDE SEQUENCE</scope>
    <source>
        <strain evidence="8">CBS 315.58</strain>
    </source>
</reference>
<sequence>MPPLPPNAHEDKSSTVIGVIIFCLVWSTAMVGMRLWSRAKMIKQLGVDDYACLAGLLTTYGSAIAIGHMTAFGLGKHVYAMNLAHITLYLRDFYVSIVMYCFPLLFLKLTFVFQYYRVLAVHSSAPCLVEVEAAQGPEVYSSWYFQLGFLVCCSDGTRIHILDLLLLRFTLTTRSIIVLSSSPSSVSSTCVCTMTSPGRTSRHITCACLPTLRPFLAAYFPRLASAIGGRRVNSSGAMSAGVAVDGTGRMRTVDPEAGVLYDGSGHHSRTRSGGNKGTAVAVDYANGVGSEVELSPQRLKVNPFEVHAIHKSGSLDGVSVVSRDTR</sequence>
<feature type="transmembrane region" description="Helical" evidence="6">
    <location>
        <begin position="49"/>
        <end position="73"/>
    </location>
</feature>
<evidence type="ECO:0000256" key="2">
    <source>
        <dbReference type="ARBA" id="ARBA00022692"/>
    </source>
</evidence>
<feature type="domain" description="Rhodopsin" evidence="7">
    <location>
        <begin position="33"/>
        <end position="123"/>
    </location>
</feature>
<dbReference type="PANTHER" id="PTHR33048:SF47">
    <property type="entry name" value="INTEGRAL MEMBRANE PROTEIN-RELATED"/>
    <property type="match status" value="1"/>
</dbReference>
<keyword evidence="3 6" id="KW-1133">Transmembrane helix</keyword>
<evidence type="ECO:0000256" key="4">
    <source>
        <dbReference type="ARBA" id="ARBA00023136"/>
    </source>
</evidence>
<dbReference type="InterPro" id="IPR049326">
    <property type="entry name" value="Rhodopsin_dom_fungi"/>
</dbReference>
<dbReference type="GO" id="GO:0016020">
    <property type="term" value="C:membrane"/>
    <property type="evidence" value="ECO:0007669"/>
    <property type="project" value="UniProtKB-SubCell"/>
</dbReference>
<proteinExistence type="inferred from homology"/>
<keyword evidence="4 6" id="KW-0472">Membrane</keyword>
<evidence type="ECO:0000256" key="6">
    <source>
        <dbReference type="SAM" id="Phobius"/>
    </source>
</evidence>
<feature type="transmembrane region" description="Helical" evidence="6">
    <location>
        <begin position="93"/>
        <end position="113"/>
    </location>
</feature>
<keyword evidence="9" id="KW-1185">Reference proteome</keyword>
<comment type="subcellular location">
    <subcellularLocation>
        <location evidence="1">Membrane</location>
        <topology evidence="1">Multi-pass membrane protein</topology>
    </subcellularLocation>
</comment>
<name>A0AAN6XK19_9PEZI</name>
<dbReference type="Proteomes" id="UP001303160">
    <property type="component" value="Unassembled WGS sequence"/>
</dbReference>
<dbReference type="InterPro" id="IPR052337">
    <property type="entry name" value="SAT4-like"/>
</dbReference>
<gene>
    <name evidence="8" type="ORF">QBC40DRAFT_322342</name>
</gene>
<feature type="transmembrane region" description="Helical" evidence="6">
    <location>
        <begin position="15"/>
        <end position="37"/>
    </location>
</feature>
<evidence type="ECO:0000256" key="1">
    <source>
        <dbReference type="ARBA" id="ARBA00004141"/>
    </source>
</evidence>
<accession>A0AAN6XK19</accession>
<keyword evidence="2 6" id="KW-0812">Transmembrane</keyword>
<dbReference type="PANTHER" id="PTHR33048">
    <property type="entry name" value="PTH11-LIKE INTEGRAL MEMBRANE PROTEIN (AFU_ORTHOLOGUE AFUA_5G11245)"/>
    <property type="match status" value="1"/>
</dbReference>